<dbReference type="Gene3D" id="3.20.20.80">
    <property type="entry name" value="Glycosidases"/>
    <property type="match status" value="1"/>
</dbReference>
<dbReference type="Pfam" id="PF08532">
    <property type="entry name" value="Glyco_hydro_42M"/>
    <property type="match status" value="1"/>
</dbReference>
<dbReference type="Gene3D" id="3.40.50.880">
    <property type="match status" value="1"/>
</dbReference>
<dbReference type="PANTHER" id="PTHR36447:SF1">
    <property type="entry name" value="BETA-GALACTOSIDASE GANA"/>
    <property type="match status" value="1"/>
</dbReference>
<dbReference type="SUPFAM" id="SSF52317">
    <property type="entry name" value="Class I glutamine amidotransferase-like"/>
    <property type="match status" value="1"/>
</dbReference>
<sequence>MTRPWIRWPDGGTRIAYGGDYNPEQWDRATWREDVRLMQQAGVNLVNVAIFGWARLEPRPGEFDFSTYDEVLDLLHAGGIAVDLATATASPPAWLVELHPEMLPRTADGRVLHFGARQSWCPSSAAYREHSLRLTEAVARRYRDHPALALWHVSNELGCHNSRCYCDACAAAFRVWAQRRHGDLDALNAAWGTAFWSQTYTAWSQVQPPRLAPASPNPALALDYQRFSSDALLGQLVAESEVLRAHSPDVAITTNFMVMGDSHALDYSTFTPEVDVVSNDHYLREGDPEPWIELALSADVVRGLAGGAPWMLMESATSAVNWGRINVVKAPGQLRRSSLSQLARGADAIGFFQWRASTSGAEKYHSAMLPHAGPDTRVHREVRELGADLAALGELVGTSVVGDVALVYDWESWWALEGDCHPSSRFDYREAVLDVYRVLWRAGITVDIVPVRDLAATDLGTYPLVLAPALHLVTAATAAGLSAYVEGGGRLLVTAFSAVVDADDRVWPGGAPGPLRDLLGLTVDEVHPLRDEHDLRLADGSPVDLWAEDLAVARAEVQVRYAEAGYAGGSLSGGAALTRRAMGQGSAWYLGCRLAEPDLARTLAPVLEDAGVRRPIDADGLEVVRRRAASGATYVLAINHGSASRSLAVSGVDLLTGTAFDTGDHLGPGDVAVVRLA</sequence>
<dbReference type="AlphaFoldDB" id="A0A6J6R0Y5"/>
<dbReference type="EC" id="3.2.1.23" evidence="3"/>
<evidence type="ECO:0000259" key="8">
    <source>
        <dbReference type="Pfam" id="PF08533"/>
    </source>
</evidence>
<accession>A0A6J6R0Y5</accession>
<dbReference type="InterPro" id="IPR013739">
    <property type="entry name" value="Beta_galactosidase_C"/>
</dbReference>
<dbReference type="Gene3D" id="2.60.40.1180">
    <property type="entry name" value="Golgi alpha-mannosidase II"/>
    <property type="match status" value="1"/>
</dbReference>
<gene>
    <name evidence="9" type="ORF">UFOPK2579_01777</name>
</gene>
<dbReference type="GO" id="GO:0009341">
    <property type="term" value="C:beta-galactosidase complex"/>
    <property type="evidence" value="ECO:0007669"/>
    <property type="project" value="InterPro"/>
</dbReference>
<organism evidence="9">
    <name type="scientific">freshwater metagenome</name>
    <dbReference type="NCBI Taxonomy" id="449393"/>
    <lineage>
        <taxon>unclassified sequences</taxon>
        <taxon>metagenomes</taxon>
        <taxon>ecological metagenomes</taxon>
    </lineage>
</organism>
<dbReference type="InterPro" id="IPR017853">
    <property type="entry name" value="GH"/>
</dbReference>
<evidence type="ECO:0000313" key="9">
    <source>
        <dbReference type="EMBL" id="CAB4717520.1"/>
    </source>
</evidence>
<dbReference type="InterPro" id="IPR029062">
    <property type="entry name" value="Class_I_gatase-like"/>
</dbReference>
<evidence type="ECO:0000256" key="2">
    <source>
        <dbReference type="ARBA" id="ARBA00005940"/>
    </source>
</evidence>
<dbReference type="GO" id="GO:0004565">
    <property type="term" value="F:beta-galactosidase activity"/>
    <property type="evidence" value="ECO:0007669"/>
    <property type="project" value="UniProtKB-EC"/>
</dbReference>
<dbReference type="EMBL" id="CAEZXR010000219">
    <property type="protein sequence ID" value="CAB4717520.1"/>
    <property type="molecule type" value="Genomic_DNA"/>
</dbReference>
<keyword evidence="5" id="KW-0326">Glycosidase</keyword>
<dbReference type="InterPro" id="IPR013780">
    <property type="entry name" value="Glyco_hydro_b"/>
</dbReference>
<dbReference type="PIRSF" id="PIRSF001084">
    <property type="entry name" value="B-galactosidase"/>
    <property type="match status" value="1"/>
</dbReference>
<protein>
    <recommendedName>
        <fullName evidence="3">beta-galactosidase</fullName>
        <ecNumber evidence="3">3.2.1.23</ecNumber>
    </recommendedName>
</protein>
<evidence type="ECO:0000259" key="7">
    <source>
        <dbReference type="Pfam" id="PF08532"/>
    </source>
</evidence>
<dbReference type="SUPFAM" id="SSF51445">
    <property type="entry name" value="(Trans)glycosidases"/>
    <property type="match status" value="1"/>
</dbReference>
<reference evidence="9" key="1">
    <citation type="submission" date="2020-05" db="EMBL/GenBank/DDBJ databases">
        <authorList>
            <person name="Chiriac C."/>
            <person name="Salcher M."/>
            <person name="Ghai R."/>
            <person name="Kavagutti S V."/>
        </authorList>
    </citation>
    <scope>NUCLEOTIDE SEQUENCE</scope>
</reference>
<feature type="domain" description="Beta-galactosidase trimerisation" evidence="7">
    <location>
        <begin position="403"/>
        <end position="612"/>
    </location>
</feature>
<feature type="domain" description="Beta-galactosidase C-terminal" evidence="8">
    <location>
        <begin position="620"/>
        <end position="676"/>
    </location>
</feature>
<name>A0A6J6R0Y5_9ZZZZ</name>
<dbReference type="PANTHER" id="PTHR36447">
    <property type="entry name" value="BETA-GALACTOSIDASE GANA"/>
    <property type="match status" value="1"/>
</dbReference>
<proteinExistence type="inferred from homology"/>
<dbReference type="GO" id="GO:0006012">
    <property type="term" value="P:galactose metabolic process"/>
    <property type="evidence" value="ECO:0007669"/>
    <property type="project" value="InterPro"/>
</dbReference>
<feature type="domain" description="Glycoside hydrolase family 42 N-terminal" evidence="6">
    <location>
        <begin position="20"/>
        <end position="391"/>
    </location>
</feature>
<dbReference type="CDD" id="cd03143">
    <property type="entry name" value="A4_beta-galactosidase_middle_domain"/>
    <property type="match status" value="1"/>
</dbReference>
<comment type="similarity">
    <text evidence="2">Belongs to the glycosyl hydrolase 42 family.</text>
</comment>
<evidence type="ECO:0000259" key="6">
    <source>
        <dbReference type="Pfam" id="PF02449"/>
    </source>
</evidence>
<evidence type="ECO:0000256" key="1">
    <source>
        <dbReference type="ARBA" id="ARBA00001412"/>
    </source>
</evidence>
<dbReference type="InterPro" id="IPR013738">
    <property type="entry name" value="Beta_galactosidase_Trimer"/>
</dbReference>
<comment type="catalytic activity">
    <reaction evidence="1">
        <text>Hydrolysis of terminal non-reducing beta-D-galactose residues in beta-D-galactosides.</text>
        <dbReference type="EC" id="3.2.1.23"/>
    </reaction>
</comment>
<dbReference type="Pfam" id="PF02449">
    <property type="entry name" value="Glyco_hydro_42"/>
    <property type="match status" value="1"/>
</dbReference>
<dbReference type="InterPro" id="IPR013529">
    <property type="entry name" value="Glyco_hydro_42_N"/>
</dbReference>
<keyword evidence="4" id="KW-0378">Hydrolase</keyword>
<evidence type="ECO:0000256" key="3">
    <source>
        <dbReference type="ARBA" id="ARBA00012756"/>
    </source>
</evidence>
<evidence type="ECO:0000256" key="5">
    <source>
        <dbReference type="ARBA" id="ARBA00023295"/>
    </source>
</evidence>
<evidence type="ECO:0000256" key="4">
    <source>
        <dbReference type="ARBA" id="ARBA00022801"/>
    </source>
</evidence>
<dbReference type="InterPro" id="IPR003476">
    <property type="entry name" value="Glyco_hydro_42"/>
</dbReference>
<dbReference type="Pfam" id="PF08533">
    <property type="entry name" value="Glyco_hydro_42C"/>
    <property type="match status" value="1"/>
</dbReference>